<dbReference type="PANTHER" id="PTHR24305">
    <property type="entry name" value="CYTOCHROME P450"/>
    <property type="match status" value="1"/>
</dbReference>
<keyword evidence="5 9" id="KW-0560">Oxidoreductase</keyword>
<keyword evidence="7 9" id="KW-0503">Monooxygenase</keyword>
<dbReference type="InterPro" id="IPR001128">
    <property type="entry name" value="Cyt_P450"/>
</dbReference>
<dbReference type="GO" id="GO:0004497">
    <property type="term" value="F:monooxygenase activity"/>
    <property type="evidence" value="ECO:0007669"/>
    <property type="project" value="UniProtKB-KW"/>
</dbReference>
<dbReference type="PRINTS" id="PR00463">
    <property type="entry name" value="EP450I"/>
</dbReference>
<name>A0A2V5I4S2_9EURO</name>
<dbReference type="PANTHER" id="PTHR24305:SF96">
    <property type="entry name" value="CYTOCHROME P450 MONOOXYGENASE STCB-RELATED"/>
    <property type="match status" value="1"/>
</dbReference>
<dbReference type="InterPro" id="IPR036396">
    <property type="entry name" value="Cyt_P450_sf"/>
</dbReference>
<dbReference type="Gene3D" id="2.40.128.20">
    <property type="match status" value="1"/>
</dbReference>
<keyword evidence="4 8" id="KW-0479">Metal-binding</keyword>
<evidence type="ECO:0000256" key="7">
    <source>
        <dbReference type="ARBA" id="ARBA00023033"/>
    </source>
</evidence>
<evidence type="ECO:0000256" key="5">
    <source>
        <dbReference type="ARBA" id="ARBA00023002"/>
    </source>
</evidence>
<dbReference type="GO" id="GO:0020037">
    <property type="term" value="F:heme binding"/>
    <property type="evidence" value="ECO:0007669"/>
    <property type="project" value="InterPro"/>
</dbReference>
<evidence type="ECO:0000313" key="11">
    <source>
        <dbReference type="Proteomes" id="UP000248817"/>
    </source>
</evidence>
<evidence type="ECO:0000256" key="8">
    <source>
        <dbReference type="PIRSR" id="PIRSR602401-1"/>
    </source>
</evidence>
<keyword evidence="11" id="KW-1185">Reference proteome</keyword>
<accession>A0A2V5I4S2</accession>
<evidence type="ECO:0000256" key="2">
    <source>
        <dbReference type="ARBA" id="ARBA00010617"/>
    </source>
</evidence>
<dbReference type="Pfam" id="PF05870">
    <property type="entry name" value="PA_decarbox"/>
    <property type="match status" value="1"/>
</dbReference>
<organism evidence="10 11">
    <name type="scientific">Aspergillus indologenus CBS 114.80</name>
    <dbReference type="NCBI Taxonomy" id="1450541"/>
    <lineage>
        <taxon>Eukaryota</taxon>
        <taxon>Fungi</taxon>
        <taxon>Dikarya</taxon>
        <taxon>Ascomycota</taxon>
        <taxon>Pezizomycotina</taxon>
        <taxon>Eurotiomycetes</taxon>
        <taxon>Eurotiomycetidae</taxon>
        <taxon>Eurotiales</taxon>
        <taxon>Aspergillaceae</taxon>
        <taxon>Aspergillus</taxon>
        <taxon>Aspergillus subgen. Circumdati</taxon>
    </lineage>
</organism>
<dbReference type="InterPro" id="IPR050121">
    <property type="entry name" value="Cytochrome_P450_monoxygenase"/>
</dbReference>
<comment type="cofactor">
    <cofactor evidence="1 8">
        <name>heme</name>
        <dbReference type="ChEBI" id="CHEBI:30413"/>
    </cofactor>
</comment>
<dbReference type="Proteomes" id="UP000248817">
    <property type="component" value="Unassembled WGS sequence"/>
</dbReference>
<dbReference type="InterPro" id="IPR002401">
    <property type="entry name" value="Cyt_P450_E_grp-I"/>
</dbReference>
<evidence type="ECO:0000256" key="3">
    <source>
        <dbReference type="ARBA" id="ARBA00022617"/>
    </source>
</evidence>
<evidence type="ECO:0000256" key="9">
    <source>
        <dbReference type="RuleBase" id="RU000461"/>
    </source>
</evidence>
<evidence type="ECO:0000256" key="4">
    <source>
        <dbReference type="ARBA" id="ARBA00022723"/>
    </source>
</evidence>
<proteinExistence type="inferred from homology"/>
<comment type="similarity">
    <text evidence="2 9">Belongs to the cytochrome P450 family.</text>
</comment>
<protein>
    <submittedName>
        <fullName evidence="10">Cytochrome P450</fullName>
    </submittedName>
</protein>
<dbReference type="GO" id="GO:0005506">
    <property type="term" value="F:iron ion binding"/>
    <property type="evidence" value="ECO:0007669"/>
    <property type="project" value="InterPro"/>
</dbReference>
<dbReference type="EMBL" id="KZ825500">
    <property type="protein sequence ID" value="PYI31699.1"/>
    <property type="molecule type" value="Genomic_DNA"/>
</dbReference>
<dbReference type="SUPFAM" id="SSF48264">
    <property type="entry name" value="Cytochrome P450"/>
    <property type="match status" value="1"/>
</dbReference>
<reference evidence="10 11" key="1">
    <citation type="submission" date="2018-02" db="EMBL/GenBank/DDBJ databases">
        <title>The genomes of Aspergillus section Nigri reveals drivers in fungal speciation.</title>
        <authorList>
            <consortium name="DOE Joint Genome Institute"/>
            <person name="Vesth T.C."/>
            <person name="Nybo J."/>
            <person name="Theobald S."/>
            <person name="Brandl J."/>
            <person name="Frisvad J.C."/>
            <person name="Nielsen K.F."/>
            <person name="Lyhne E.K."/>
            <person name="Kogle M.E."/>
            <person name="Kuo A."/>
            <person name="Riley R."/>
            <person name="Clum A."/>
            <person name="Nolan M."/>
            <person name="Lipzen A."/>
            <person name="Salamov A."/>
            <person name="Henrissat B."/>
            <person name="Wiebenga A."/>
            <person name="De vries R.P."/>
            <person name="Grigoriev I.V."/>
            <person name="Mortensen U.H."/>
            <person name="Andersen M.R."/>
            <person name="Baker S.E."/>
        </authorList>
    </citation>
    <scope>NUCLEOTIDE SEQUENCE [LARGE SCALE GENOMIC DNA]</scope>
    <source>
        <strain evidence="10 11">CBS 114.80</strain>
    </source>
</reference>
<feature type="binding site" description="axial binding residue" evidence="8">
    <location>
        <position position="613"/>
    </location>
    <ligand>
        <name>heme</name>
        <dbReference type="ChEBI" id="CHEBI:30413"/>
    </ligand>
    <ligandPart>
        <name>Fe</name>
        <dbReference type="ChEBI" id="CHEBI:18248"/>
    </ligandPart>
</feature>
<dbReference type="Gene3D" id="1.10.630.10">
    <property type="entry name" value="Cytochrome P450"/>
    <property type="match status" value="1"/>
</dbReference>
<dbReference type="InterPro" id="IPR017972">
    <property type="entry name" value="Cyt_P450_CS"/>
</dbReference>
<dbReference type="PRINTS" id="PR00385">
    <property type="entry name" value="P450"/>
</dbReference>
<keyword evidence="3 8" id="KW-0349">Heme</keyword>
<evidence type="ECO:0000313" key="10">
    <source>
        <dbReference type="EMBL" id="PYI31699.1"/>
    </source>
</evidence>
<dbReference type="Pfam" id="PF00067">
    <property type="entry name" value="p450"/>
    <property type="match status" value="1"/>
</dbReference>
<dbReference type="InterPro" id="IPR012674">
    <property type="entry name" value="Calycin"/>
</dbReference>
<dbReference type="InterPro" id="IPR008729">
    <property type="entry name" value="PA_de_COase"/>
</dbReference>
<dbReference type="PROSITE" id="PS00086">
    <property type="entry name" value="CYTOCHROME_P450"/>
    <property type="match status" value="1"/>
</dbReference>
<sequence>MPVLPQLEGSTFDADLRDRHIIYDYAAHDGNGNPEQWRYEIWFFNEDRVVYAIHGGPMAGRKNFQAATYQCIRPGELWQVNWLEETGTICSLVFDIPRQRLSTLLGFSKGHWTHNEAARGDKRNLEDFARWRELARIGSSQADRVLLSEQAVILRDFHGAGELEPIDPSWPTLPLQSTLRKNLLLDCDSICKMLFIIDVVLGCLLVGYLQHFFYRGLTNPLAHIPGPPYSRWTSAVFSYYCVRGEVAQYVHGLHRKYGPVVRVTPTEVDICDTSAVKQIHKTGSAFLKSQWYVDLTPRERQSTFSTVDPKFHAAHRRLLSSPISDSALMTQFEPLIRARVSQAIDGLDRDMAATGAGDVYKWMLFMATDIIGEMSFGESFRIQYSNDLERIALTGIIRTTFPTMFKLAATLPLPYFRETVKAVNRLELYAVTSIGRYYGMLKQNPKDPKPTLFTKLYDAGENGLSEKEIIAEARTFIVAGSDTTAVTLTYLIHAVCQNPRIRDTLVAEVAQLPVDFTDRDLRSLSYLNRVILESLRLYSAVPSALRRAVPAGGAHLAGYSLPAGVTVGTQSYSLHRDEKIFPDAERFEPDRWVSPTQAMKDASLPFGGGSRVCLGIHLARIELRLATAMFFRRFPQARVSSRYGMSEADMVMETFFLMAPKGHRCLIEGRDMQPKVQS</sequence>
<evidence type="ECO:0000256" key="1">
    <source>
        <dbReference type="ARBA" id="ARBA00001971"/>
    </source>
</evidence>
<dbReference type="SUPFAM" id="SSF50814">
    <property type="entry name" value="Lipocalins"/>
    <property type="match status" value="1"/>
</dbReference>
<keyword evidence="6 8" id="KW-0408">Iron</keyword>
<dbReference type="GO" id="GO:0016831">
    <property type="term" value="F:carboxy-lyase activity"/>
    <property type="evidence" value="ECO:0007669"/>
    <property type="project" value="InterPro"/>
</dbReference>
<dbReference type="AlphaFoldDB" id="A0A2V5I4S2"/>
<evidence type="ECO:0000256" key="6">
    <source>
        <dbReference type="ARBA" id="ARBA00023004"/>
    </source>
</evidence>
<gene>
    <name evidence="10" type="ORF">BP00DRAFT_495034</name>
</gene>
<dbReference type="CDD" id="cd11059">
    <property type="entry name" value="CYP_fungal"/>
    <property type="match status" value="1"/>
</dbReference>
<dbReference type="GO" id="GO:0016705">
    <property type="term" value="F:oxidoreductase activity, acting on paired donors, with incorporation or reduction of molecular oxygen"/>
    <property type="evidence" value="ECO:0007669"/>
    <property type="project" value="InterPro"/>
</dbReference>